<keyword evidence="1" id="KW-0175">Coiled coil</keyword>
<evidence type="ECO:0000256" key="2">
    <source>
        <dbReference type="SAM" id="MobiDB-lite"/>
    </source>
</evidence>
<feature type="compositionally biased region" description="Basic and acidic residues" evidence="2">
    <location>
        <begin position="76"/>
        <end position="104"/>
    </location>
</feature>
<evidence type="ECO:0000256" key="1">
    <source>
        <dbReference type="SAM" id="Coils"/>
    </source>
</evidence>
<proteinExistence type="predicted"/>
<name>A0A6M3JSX8_9ZZZZ</name>
<feature type="region of interest" description="Disordered" evidence="2">
    <location>
        <begin position="194"/>
        <end position="230"/>
    </location>
</feature>
<feature type="coiled-coil region" evidence="1">
    <location>
        <begin position="116"/>
        <end position="152"/>
    </location>
</feature>
<evidence type="ECO:0000313" key="4">
    <source>
        <dbReference type="EMBL" id="QJI00132.1"/>
    </source>
</evidence>
<dbReference type="EMBL" id="MT141997">
    <property type="protein sequence ID" value="QJA73040.1"/>
    <property type="molecule type" value="Genomic_DNA"/>
</dbReference>
<gene>
    <name evidence="3" type="ORF">MM415A02511_0010</name>
    <name evidence="4" type="ORF">TM448B01831_0013</name>
</gene>
<reference evidence="3" key="1">
    <citation type="submission" date="2020-03" db="EMBL/GenBank/DDBJ databases">
        <title>The deep terrestrial virosphere.</title>
        <authorList>
            <person name="Holmfeldt K."/>
            <person name="Nilsson E."/>
            <person name="Simone D."/>
            <person name="Lopez-Fernandez M."/>
            <person name="Wu X."/>
            <person name="de Brujin I."/>
            <person name="Lundin D."/>
            <person name="Andersson A."/>
            <person name="Bertilsson S."/>
            <person name="Dopson M."/>
        </authorList>
    </citation>
    <scope>NUCLEOTIDE SEQUENCE</scope>
    <source>
        <strain evidence="3">MM415A02511</strain>
        <strain evidence="4">TM448B01831</strain>
    </source>
</reference>
<organism evidence="3">
    <name type="scientific">viral metagenome</name>
    <dbReference type="NCBI Taxonomy" id="1070528"/>
    <lineage>
        <taxon>unclassified sequences</taxon>
        <taxon>metagenomes</taxon>
        <taxon>organismal metagenomes</taxon>
    </lineage>
</organism>
<protein>
    <submittedName>
        <fullName evidence="3">Uncharacterized protein</fullName>
    </submittedName>
</protein>
<feature type="region of interest" description="Disordered" evidence="2">
    <location>
        <begin position="75"/>
        <end position="107"/>
    </location>
</feature>
<accession>A0A6M3JSX8</accession>
<dbReference type="EMBL" id="MT144830">
    <property type="protein sequence ID" value="QJI00132.1"/>
    <property type="molecule type" value="Genomic_DNA"/>
</dbReference>
<evidence type="ECO:0000313" key="3">
    <source>
        <dbReference type="EMBL" id="QJA73040.1"/>
    </source>
</evidence>
<sequence>MKEKILAFLKTKLNGVPDNFLLGVADTFSKTIKEEKDIETVISDGIIETLKFSATQLQVEGDRRATEAQKTALKNFQEKHGLDENGKPIEDPNKRGPGRPKKDVDPEEPAWLTAFKEDQKKSYDELKAEIDAQKQEKALASLAEKVKSHEKLKDIPVSYLKGRNLIPKSEADIDQLVASIESDYNGFTQEMAEKGVVLSTPPEGGGQSGDKSTIDDYLDDKFPDESNVLK</sequence>
<dbReference type="AlphaFoldDB" id="A0A6M3JSX8"/>